<comment type="function">
    <text evidence="7 9">Carrier of the growing fatty acid chain in fatty acid biosynthesis.</text>
</comment>
<comment type="caution">
    <text evidence="11">The sequence shown here is derived from an EMBL/GenBank/DDBJ whole genome shotgun (WGS) entry which is preliminary data.</text>
</comment>
<sequence>MEFQKLQKIIGDVLEVDPEEIGPETAFVEDLGADSLDIFQIVMEIEEEFGIRIPGQAVRQILTVKDAAEQIRQTVSQ</sequence>
<organism evidence="11 12">
    <name type="scientific">Candidatus Enterocloster excrementigallinarum</name>
    <dbReference type="NCBI Taxonomy" id="2838558"/>
    <lineage>
        <taxon>Bacteria</taxon>
        <taxon>Bacillati</taxon>
        <taxon>Bacillota</taxon>
        <taxon>Clostridia</taxon>
        <taxon>Lachnospirales</taxon>
        <taxon>Lachnospiraceae</taxon>
        <taxon>Enterocloster</taxon>
    </lineage>
</organism>
<dbReference type="PROSITE" id="PS50075">
    <property type="entry name" value="CARRIER"/>
    <property type="match status" value="1"/>
</dbReference>
<evidence type="ECO:0000256" key="4">
    <source>
        <dbReference type="ARBA" id="ARBA00022832"/>
    </source>
</evidence>
<feature type="domain" description="Carrier" evidence="10">
    <location>
        <begin position="1"/>
        <end position="75"/>
    </location>
</feature>
<evidence type="ECO:0000256" key="1">
    <source>
        <dbReference type="ARBA" id="ARBA00022450"/>
    </source>
</evidence>
<evidence type="ECO:0000256" key="3">
    <source>
        <dbReference type="ARBA" id="ARBA00022553"/>
    </source>
</evidence>
<keyword evidence="6 7" id="KW-0275">Fatty acid biosynthesis</keyword>
<dbReference type="GO" id="GO:0000036">
    <property type="term" value="F:acyl carrier activity"/>
    <property type="evidence" value="ECO:0007669"/>
    <property type="project" value="UniProtKB-UniRule"/>
</dbReference>
<dbReference type="HAMAP" id="MF_01217">
    <property type="entry name" value="Acyl_carrier"/>
    <property type="match status" value="1"/>
</dbReference>
<proteinExistence type="inferred from homology"/>
<dbReference type="Gene3D" id="1.10.1200.10">
    <property type="entry name" value="ACP-like"/>
    <property type="match status" value="1"/>
</dbReference>
<dbReference type="InterPro" id="IPR036736">
    <property type="entry name" value="ACP-like_sf"/>
</dbReference>
<keyword evidence="2 7" id="KW-0444">Lipid biosynthesis</keyword>
<dbReference type="InterPro" id="IPR003231">
    <property type="entry name" value="ACP"/>
</dbReference>
<dbReference type="GO" id="GO:0000035">
    <property type="term" value="F:acyl binding"/>
    <property type="evidence" value="ECO:0007669"/>
    <property type="project" value="TreeGrafter"/>
</dbReference>
<keyword evidence="1 7" id="KW-0596">Phosphopantetheine</keyword>
<dbReference type="Pfam" id="PF00550">
    <property type="entry name" value="PP-binding"/>
    <property type="match status" value="1"/>
</dbReference>
<dbReference type="NCBIfam" id="TIGR00517">
    <property type="entry name" value="acyl_carrier"/>
    <property type="match status" value="1"/>
</dbReference>
<evidence type="ECO:0000256" key="9">
    <source>
        <dbReference type="RuleBase" id="RU003545"/>
    </source>
</evidence>
<comment type="similarity">
    <text evidence="7">Belongs to the acyl carrier protein (ACP) family.</text>
</comment>
<keyword evidence="5 7" id="KW-0443">Lipid metabolism</keyword>
<comment type="PTM">
    <text evidence="9">4'-phosphopantetheine is transferred from CoA to a specific serine of apo-ACP by acpS.</text>
</comment>
<keyword evidence="4 7" id="KW-0276">Fatty acid metabolism</keyword>
<gene>
    <name evidence="7 11" type="primary">acpP</name>
    <name evidence="11" type="ORF">H9931_13205</name>
</gene>
<evidence type="ECO:0000256" key="8">
    <source>
        <dbReference type="NCBIfam" id="TIGR00517"/>
    </source>
</evidence>
<dbReference type="InterPro" id="IPR009081">
    <property type="entry name" value="PP-bd_ACP"/>
</dbReference>
<dbReference type="AlphaFoldDB" id="A0A9D2PV07"/>
<protein>
    <recommendedName>
        <fullName evidence="7 8">Acyl carrier protein</fullName>
        <shortName evidence="7">ACP</shortName>
    </recommendedName>
</protein>
<keyword evidence="3 7" id="KW-0597">Phosphoprotein</keyword>
<evidence type="ECO:0000313" key="11">
    <source>
        <dbReference type="EMBL" id="HJC67649.1"/>
    </source>
</evidence>
<reference evidence="11" key="1">
    <citation type="journal article" date="2021" name="PeerJ">
        <title>Extensive microbial diversity within the chicken gut microbiome revealed by metagenomics and culture.</title>
        <authorList>
            <person name="Gilroy R."/>
            <person name="Ravi A."/>
            <person name="Getino M."/>
            <person name="Pursley I."/>
            <person name="Horton D.L."/>
            <person name="Alikhan N.F."/>
            <person name="Baker D."/>
            <person name="Gharbi K."/>
            <person name="Hall N."/>
            <person name="Watson M."/>
            <person name="Adriaenssens E.M."/>
            <person name="Foster-Nyarko E."/>
            <person name="Jarju S."/>
            <person name="Secka A."/>
            <person name="Antonio M."/>
            <person name="Oren A."/>
            <person name="Chaudhuri R.R."/>
            <person name="La Ragione R."/>
            <person name="Hildebrand F."/>
            <person name="Pallen M.J."/>
        </authorList>
    </citation>
    <scope>NUCLEOTIDE SEQUENCE</scope>
    <source>
        <strain evidence="11">CHK198-12963</strain>
    </source>
</reference>
<evidence type="ECO:0000256" key="5">
    <source>
        <dbReference type="ARBA" id="ARBA00023098"/>
    </source>
</evidence>
<dbReference type="PANTHER" id="PTHR20863:SF76">
    <property type="entry name" value="CARRIER DOMAIN-CONTAINING PROTEIN"/>
    <property type="match status" value="1"/>
</dbReference>
<evidence type="ECO:0000313" key="12">
    <source>
        <dbReference type="Proteomes" id="UP000823863"/>
    </source>
</evidence>
<dbReference type="GO" id="GO:0009245">
    <property type="term" value="P:lipid A biosynthetic process"/>
    <property type="evidence" value="ECO:0007669"/>
    <property type="project" value="TreeGrafter"/>
</dbReference>
<comment type="PTM">
    <text evidence="7">4'-phosphopantetheine is transferred from CoA to a specific serine of apo-ACP by AcpS. This modification is essential for activity because fatty acids are bound in thioester linkage to the sulfhydryl of the prosthetic group.</text>
</comment>
<dbReference type="NCBIfam" id="NF002148">
    <property type="entry name" value="PRK00982.1-2"/>
    <property type="match status" value="1"/>
</dbReference>
<dbReference type="SUPFAM" id="SSF47336">
    <property type="entry name" value="ACP-like"/>
    <property type="match status" value="1"/>
</dbReference>
<dbReference type="GO" id="GO:0005829">
    <property type="term" value="C:cytosol"/>
    <property type="evidence" value="ECO:0007669"/>
    <property type="project" value="TreeGrafter"/>
</dbReference>
<dbReference type="PANTHER" id="PTHR20863">
    <property type="entry name" value="ACYL CARRIER PROTEIN"/>
    <property type="match status" value="1"/>
</dbReference>
<reference evidence="11" key="2">
    <citation type="submission" date="2021-04" db="EMBL/GenBank/DDBJ databases">
        <authorList>
            <person name="Gilroy R."/>
        </authorList>
    </citation>
    <scope>NUCLEOTIDE SEQUENCE</scope>
    <source>
        <strain evidence="11">CHK198-12963</strain>
    </source>
</reference>
<dbReference type="GO" id="GO:0016020">
    <property type="term" value="C:membrane"/>
    <property type="evidence" value="ECO:0007669"/>
    <property type="project" value="GOC"/>
</dbReference>
<feature type="modified residue" description="O-(pantetheine 4'-phosphoryl)serine" evidence="7">
    <location>
        <position position="35"/>
    </location>
</feature>
<accession>A0A9D2PV07</accession>
<dbReference type="Proteomes" id="UP000823863">
    <property type="component" value="Unassembled WGS sequence"/>
</dbReference>
<evidence type="ECO:0000256" key="6">
    <source>
        <dbReference type="ARBA" id="ARBA00023160"/>
    </source>
</evidence>
<evidence type="ECO:0000256" key="2">
    <source>
        <dbReference type="ARBA" id="ARBA00022516"/>
    </source>
</evidence>
<comment type="pathway">
    <text evidence="7 9">Lipid metabolism; fatty acid biosynthesis.</text>
</comment>
<evidence type="ECO:0000259" key="10">
    <source>
        <dbReference type="PROSITE" id="PS50075"/>
    </source>
</evidence>
<keyword evidence="7" id="KW-0963">Cytoplasm</keyword>
<dbReference type="NCBIfam" id="NF002150">
    <property type="entry name" value="PRK00982.1-4"/>
    <property type="match status" value="1"/>
</dbReference>
<dbReference type="EMBL" id="DWWB01000077">
    <property type="protein sequence ID" value="HJC67649.1"/>
    <property type="molecule type" value="Genomic_DNA"/>
</dbReference>
<evidence type="ECO:0000256" key="7">
    <source>
        <dbReference type="HAMAP-Rule" id="MF_01217"/>
    </source>
</evidence>
<comment type="subcellular location">
    <subcellularLocation>
        <location evidence="7">Cytoplasm</location>
    </subcellularLocation>
</comment>
<name>A0A9D2PV07_9FIRM</name>